<evidence type="ECO:0000313" key="1">
    <source>
        <dbReference type="EMBL" id="MFB2715045.1"/>
    </source>
</evidence>
<organism evidence="1 2">
    <name type="scientific">Marinobacter shengliensis</name>
    <dbReference type="NCBI Taxonomy" id="1389223"/>
    <lineage>
        <taxon>Bacteria</taxon>
        <taxon>Pseudomonadati</taxon>
        <taxon>Pseudomonadota</taxon>
        <taxon>Gammaproteobacteria</taxon>
        <taxon>Pseudomonadales</taxon>
        <taxon>Marinobacteraceae</taxon>
        <taxon>Marinobacter</taxon>
    </lineage>
</organism>
<reference evidence="1 2" key="1">
    <citation type="submission" date="2024-09" db="EMBL/GenBank/DDBJ databases">
        <title>Draft genome sequences of 6 high pH adapted Marinobacter shengliensis sp. isolated from Mariana forearc serpentinite mud volcanoes.</title>
        <authorList>
            <person name="Elkassas S."/>
            <person name="Serres M."/>
            <person name="Michael N."/>
            <person name="Amina P."/>
            <person name="Teodora Z."/>
            <person name="Julie H."/>
        </authorList>
    </citation>
    <scope>NUCLEOTIDE SEQUENCE [LARGE SCALE GENOMIC DNA]</scope>
    <source>
        <strain evidence="1 2">EB4</strain>
    </source>
</reference>
<name>A0ABV4W4D7_9GAMM</name>
<sequence>MSKLIRDESIVIRKLAACTKIADCRSDLWDYLGLSSEDVHGQSNEWHRPPYIADVHSEVWVLNAGRVRHFGSSLYEVSQKAELIHPRQGHDPQAVAREKERRDLETDILISELALIRADFVGGDSMSLEEFDQRRIELLQRHITKFPASKR</sequence>
<evidence type="ECO:0000313" key="2">
    <source>
        <dbReference type="Proteomes" id="UP001576762"/>
    </source>
</evidence>
<dbReference type="RefSeq" id="WP_374813393.1">
    <property type="nucleotide sequence ID" value="NZ_JBHFLD010000006.1"/>
</dbReference>
<accession>A0ABV4W4D7</accession>
<protein>
    <submittedName>
        <fullName evidence="1">Uncharacterized protein</fullName>
    </submittedName>
</protein>
<proteinExistence type="predicted"/>
<gene>
    <name evidence="1" type="ORF">ACE05E_06055</name>
</gene>
<keyword evidence="2" id="KW-1185">Reference proteome</keyword>
<dbReference type="EMBL" id="JBHFLD010000006">
    <property type="protein sequence ID" value="MFB2715045.1"/>
    <property type="molecule type" value="Genomic_DNA"/>
</dbReference>
<dbReference type="Proteomes" id="UP001576762">
    <property type="component" value="Unassembled WGS sequence"/>
</dbReference>
<comment type="caution">
    <text evidence="1">The sequence shown here is derived from an EMBL/GenBank/DDBJ whole genome shotgun (WGS) entry which is preliminary data.</text>
</comment>